<dbReference type="AlphaFoldDB" id="A0AA88HYR4"/>
<gene>
    <name evidence="1" type="ORF">QYM36_005182</name>
</gene>
<name>A0AA88HYR4_ARTSF</name>
<evidence type="ECO:0000313" key="1">
    <source>
        <dbReference type="EMBL" id="KAK2719618.1"/>
    </source>
</evidence>
<dbReference type="SUPFAM" id="SSF56219">
    <property type="entry name" value="DNase I-like"/>
    <property type="match status" value="1"/>
</dbReference>
<proteinExistence type="predicted"/>
<organism evidence="1 2">
    <name type="scientific">Artemia franciscana</name>
    <name type="common">Brine shrimp</name>
    <name type="synonym">Artemia sanfranciscana</name>
    <dbReference type="NCBI Taxonomy" id="6661"/>
    <lineage>
        <taxon>Eukaryota</taxon>
        <taxon>Metazoa</taxon>
        <taxon>Ecdysozoa</taxon>
        <taxon>Arthropoda</taxon>
        <taxon>Crustacea</taxon>
        <taxon>Branchiopoda</taxon>
        <taxon>Anostraca</taxon>
        <taxon>Artemiidae</taxon>
        <taxon>Artemia</taxon>
    </lineage>
</organism>
<dbReference type="InterPro" id="IPR036691">
    <property type="entry name" value="Endo/exonu/phosph_ase_sf"/>
</dbReference>
<dbReference type="EMBL" id="JAVRJZ010000008">
    <property type="protein sequence ID" value="KAK2719618.1"/>
    <property type="molecule type" value="Genomic_DNA"/>
</dbReference>
<reference evidence="1" key="1">
    <citation type="submission" date="2023-07" db="EMBL/GenBank/DDBJ databases">
        <title>Chromosome-level genome assembly of Artemia franciscana.</title>
        <authorList>
            <person name="Jo E."/>
        </authorList>
    </citation>
    <scope>NUCLEOTIDE SEQUENCE</scope>
    <source>
        <tissue evidence="1">Whole body</tissue>
    </source>
</reference>
<protein>
    <recommendedName>
        <fullName evidence="3">Craniofacial development protein 2-like</fullName>
    </recommendedName>
</protein>
<evidence type="ECO:0008006" key="3">
    <source>
        <dbReference type="Google" id="ProtNLM"/>
    </source>
</evidence>
<evidence type="ECO:0000313" key="2">
    <source>
        <dbReference type="Proteomes" id="UP001187531"/>
    </source>
</evidence>
<comment type="caution">
    <text evidence="1">The sequence shown here is derived from an EMBL/GenBank/DDBJ whole genome shotgun (WGS) entry which is preliminary data.</text>
</comment>
<accession>A0AA88HYR4</accession>
<dbReference type="Gene3D" id="3.60.10.10">
    <property type="entry name" value="Endonuclease/exonuclease/phosphatase"/>
    <property type="match status" value="1"/>
</dbReference>
<sequence>MLLANEMKKLKGRISNVTTLSVYTPIRVSPDDAKDVFYFELQRILDSVLGSNILFVAGDFNARVGKSDAKTEGGIERYIIRERSQNGERLLSLPNIITNVW</sequence>
<keyword evidence="2" id="KW-1185">Reference proteome</keyword>
<dbReference type="Proteomes" id="UP001187531">
    <property type="component" value="Unassembled WGS sequence"/>
</dbReference>